<dbReference type="KEGG" id="gtt:GUITHDRAFT_117250"/>
<dbReference type="AlphaFoldDB" id="L1ILC0"/>
<sequence>MTTARALETKSLHFLALHPLLGYQPVDLHIPVSYSPEEEKACFARPSRVDQRSLSSCDRNMIRAAAWVLCMNVASTILVGAMGVAMGMIH</sequence>
<dbReference type="GeneID" id="17293319"/>
<evidence type="ECO:0000313" key="4">
    <source>
        <dbReference type="Proteomes" id="UP000011087"/>
    </source>
</evidence>
<dbReference type="EMBL" id="JH993071">
    <property type="protein sequence ID" value="EKX36595.1"/>
    <property type="molecule type" value="Genomic_DNA"/>
</dbReference>
<accession>L1ILC0</accession>
<dbReference type="PaxDb" id="55529-EKX36595"/>
<dbReference type="RefSeq" id="XP_005823575.1">
    <property type="nucleotide sequence ID" value="XM_005823518.1"/>
</dbReference>
<dbReference type="HOGENOM" id="CLU_2445437_0_0_1"/>
<feature type="transmembrane region" description="Helical" evidence="1">
    <location>
        <begin position="64"/>
        <end position="89"/>
    </location>
</feature>
<keyword evidence="4" id="KW-1185">Reference proteome</keyword>
<name>L1ILC0_GUITC</name>
<evidence type="ECO:0000256" key="1">
    <source>
        <dbReference type="SAM" id="Phobius"/>
    </source>
</evidence>
<reference evidence="4" key="2">
    <citation type="submission" date="2012-11" db="EMBL/GenBank/DDBJ databases">
        <authorList>
            <person name="Kuo A."/>
            <person name="Curtis B.A."/>
            <person name="Tanifuji G."/>
            <person name="Burki F."/>
            <person name="Gruber A."/>
            <person name="Irimia M."/>
            <person name="Maruyama S."/>
            <person name="Arias M.C."/>
            <person name="Ball S.G."/>
            <person name="Gile G.H."/>
            <person name="Hirakawa Y."/>
            <person name="Hopkins J.F."/>
            <person name="Rensing S.A."/>
            <person name="Schmutz J."/>
            <person name="Symeonidi A."/>
            <person name="Elias M."/>
            <person name="Eveleigh R.J."/>
            <person name="Herman E.K."/>
            <person name="Klute M.J."/>
            <person name="Nakayama T."/>
            <person name="Obornik M."/>
            <person name="Reyes-Prieto A."/>
            <person name="Armbrust E.V."/>
            <person name="Aves S.J."/>
            <person name="Beiko R.G."/>
            <person name="Coutinho P."/>
            <person name="Dacks J.B."/>
            <person name="Durnford D.G."/>
            <person name="Fast N.M."/>
            <person name="Green B.R."/>
            <person name="Grisdale C."/>
            <person name="Hempe F."/>
            <person name="Henrissat B."/>
            <person name="Hoppner M.P."/>
            <person name="Ishida K.-I."/>
            <person name="Kim E."/>
            <person name="Koreny L."/>
            <person name="Kroth P.G."/>
            <person name="Liu Y."/>
            <person name="Malik S.-B."/>
            <person name="Maier U.G."/>
            <person name="McRose D."/>
            <person name="Mock T."/>
            <person name="Neilson J.A."/>
            <person name="Onodera N.T."/>
            <person name="Poole A.M."/>
            <person name="Pritham E.J."/>
            <person name="Richards T.A."/>
            <person name="Rocap G."/>
            <person name="Roy S.W."/>
            <person name="Sarai C."/>
            <person name="Schaack S."/>
            <person name="Shirato S."/>
            <person name="Slamovits C.H."/>
            <person name="Spencer D.F."/>
            <person name="Suzuki S."/>
            <person name="Worden A.Z."/>
            <person name="Zauner S."/>
            <person name="Barry K."/>
            <person name="Bell C."/>
            <person name="Bharti A.K."/>
            <person name="Crow J.A."/>
            <person name="Grimwood J."/>
            <person name="Kramer R."/>
            <person name="Lindquist E."/>
            <person name="Lucas S."/>
            <person name="Salamov A."/>
            <person name="McFadden G.I."/>
            <person name="Lane C.E."/>
            <person name="Keeling P.J."/>
            <person name="Gray M.W."/>
            <person name="Grigoriev I.V."/>
            <person name="Archibald J.M."/>
        </authorList>
    </citation>
    <scope>NUCLEOTIDE SEQUENCE</scope>
    <source>
        <strain evidence="4">CCMP2712</strain>
    </source>
</reference>
<organism evidence="2">
    <name type="scientific">Guillardia theta (strain CCMP2712)</name>
    <name type="common">Cryptophyte</name>
    <dbReference type="NCBI Taxonomy" id="905079"/>
    <lineage>
        <taxon>Eukaryota</taxon>
        <taxon>Cryptophyceae</taxon>
        <taxon>Pyrenomonadales</taxon>
        <taxon>Geminigeraceae</taxon>
        <taxon>Guillardia</taxon>
    </lineage>
</organism>
<keyword evidence="1" id="KW-1133">Transmembrane helix</keyword>
<keyword evidence="1" id="KW-0812">Transmembrane</keyword>
<keyword evidence="1" id="KW-0472">Membrane</keyword>
<evidence type="ECO:0000313" key="3">
    <source>
        <dbReference type="EnsemblProtists" id="EKX36595"/>
    </source>
</evidence>
<proteinExistence type="predicted"/>
<reference evidence="3" key="3">
    <citation type="submission" date="2016-03" db="UniProtKB">
        <authorList>
            <consortium name="EnsemblProtists"/>
        </authorList>
    </citation>
    <scope>IDENTIFICATION</scope>
</reference>
<dbReference type="EnsemblProtists" id="EKX36595">
    <property type="protein sequence ID" value="EKX36595"/>
    <property type="gene ID" value="GUITHDRAFT_117250"/>
</dbReference>
<reference evidence="2 4" key="1">
    <citation type="journal article" date="2012" name="Nature">
        <title>Algal genomes reveal evolutionary mosaicism and the fate of nucleomorphs.</title>
        <authorList>
            <consortium name="DOE Joint Genome Institute"/>
            <person name="Curtis B.A."/>
            <person name="Tanifuji G."/>
            <person name="Burki F."/>
            <person name="Gruber A."/>
            <person name="Irimia M."/>
            <person name="Maruyama S."/>
            <person name="Arias M.C."/>
            <person name="Ball S.G."/>
            <person name="Gile G.H."/>
            <person name="Hirakawa Y."/>
            <person name="Hopkins J.F."/>
            <person name="Kuo A."/>
            <person name="Rensing S.A."/>
            <person name="Schmutz J."/>
            <person name="Symeonidi A."/>
            <person name="Elias M."/>
            <person name="Eveleigh R.J."/>
            <person name="Herman E.K."/>
            <person name="Klute M.J."/>
            <person name="Nakayama T."/>
            <person name="Obornik M."/>
            <person name="Reyes-Prieto A."/>
            <person name="Armbrust E.V."/>
            <person name="Aves S.J."/>
            <person name="Beiko R.G."/>
            <person name="Coutinho P."/>
            <person name="Dacks J.B."/>
            <person name="Durnford D.G."/>
            <person name="Fast N.M."/>
            <person name="Green B.R."/>
            <person name="Grisdale C.J."/>
            <person name="Hempel F."/>
            <person name="Henrissat B."/>
            <person name="Hoppner M.P."/>
            <person name="Ishida K."/>
            <person name="Kim E."/>
            <person name="Koreny L."/>
            <person name="Kroth P.G."/>
            <person name="Liu Y."/>
            <person name="Malik S.B."/>
            <person name="Maier U.G."/>
            <person name="McRose D."/>
            <person name="Mock T."/>
            <person name="Neilson J.A."/>
            <person name="Onodera N.T."/>
            <person name="Poole A.M."/>
            <person name="Pritham E.J."/>
            <person name="Richards T.A."/>
            <person name="Rocap G."/>
            <person name="Roy S.W."/>
            <person name="Sarai C."/>
            <person name="Schaack S."/>
            <person name="Shirato S."/>
            <person name="Slamovits C.H."/>
            <person name="Spencer D.F."/>
            <person name="Suzuki S."/>
            <person name="Worden A.Z."/>
            <person name="Zauner S."/>
            <person name="Barry K."/>
            <person name="Bell C."/>
            <person name="Bharti A.K."/>
            <person name="Crow J.A."/>
            <person name="Grimwood J."/>
            <person name="Kramer R."/>
            <person name="Lindquist E."/>
            <person name="Lucas S."/>
            <person name="Salamov A."/>
            <person name="McFadden G.I."/>
            <person name="Lane C.E."/>
            <person name="Keeling P.J."/>
            <person name="Gray M.W."/>
            <person name="Grigoriev I.V."/>
            <person name="Archibald J.M."/>
        </authorList>
    </citation>
    <scope>NUCLEOTIDE SEQUENCE</scope>
    <source>
        <strain evidence="2 4">CCMP2712</strain>
    </source>
</reference>
<protein>
    <submittedName>
        <fullName evidence="2 3">Uncharacterized protein</fullName>
    </submittedName>
</protein>
<evidence type="ECO:0000313" key="2">
    <source>
        <dbReference type="EMBL" id="EKX36595.1"/>
    </source>
</evidence>
<dbReference type="Proteomes" id="UP000011087">
    <property type="component" value="Unassembled WGS sequence"/>
</dbReference>
<gene>
    <name evidence="2" type="ORF">GUITHDRAFT_117250</name>
</gene>